<evidence type="ECO:0000256" key="9">
    <source>
        <dbReference type="ARBA" id="ARBA00023136"/>
    </source>
</evidence>
<feature type="region of interest" description="Disordered" evidence="11">
    <location>
        <begin position="46"/>
        <end position="182"/>
    </location>
</feature>
<comment type="similarity">
    <text evidence="2 10">Belongs to the TonB family.</text>
</comment>
<dbReference type="InterPro" id="IPR037682">
    <property type="entry name" value="TonB_C"/>
</dbReference>
<dbReference type="InterPro" id="IPR006260">
    <property type="entry name" value="TonB/TolA_C"/>
</dbReference>
<evidence type="ECO:0000256" key="6">
    <source>
        <dbReference type="ARBA" id="ARBA00022692"/>
    </source>
</evidence>
<evidence type="ECO:0000256" key="2">
    <source>
        <dbReference type="ARBA" id="ARBA00006555"/>
    </source>
</evidence>
<accession>A0A1I3CWU5</accession>
<dbReference type="EMBL" id="FOPY01000009">
    <property type="protein sequence ID" value="SFH79000.1"/>
    <property type="molecule type" value="Genomic_DNA"/>
</dbReference>
<feature type="compositionally biased region" description="Pro residues" evidence="11">
    <location>
        <begin position="63"/>
        <end position="79"/>
    </location>
</feature>
<reference evidence="13 14" key="1">
    <citation type="submission" date="2016-10" db="EMBL/GenBank/DDBJ databases">
        <authorList>
            <person name="de Groot N.N."/>
        </authorList>
    </citation>
    <scope>NUCLEOTIDE SEQUENCE [LARGE SCALE GENOMIC DNA]</scope>
    <source>
        <strain evidence="13 14">CGMCC 1.6848</strain>
    </source>
</reference>
<dbReference type="GO" id="GO:0031992">
    <property type="term" value="F:energy transducer activity"/>
    <property type="evidence" value="ECO:0007669"/>
    <property type="project" value="InterPro"/>
</dbReference>
<evidence type="ECO:0000256" key="11">
    <source>
        <dbReference type="SAM" id="MobiDB-lite"/>
    </source>
</evidence>
<proteinExistence type="inferred from homology"/>
<evidence type="ECO:0000256" key="7">
    <source>
        <dbReference type="ARBA" id="ARBA00022927"/>
    </source>
</evidence>
<dbReference type="STRING" id="442341.SAMN04487959_109139"/>
<feature type="compositionally biased region" description="Pro residues" evidence="11">
    <location>
        <begin position="132"/>
        <end position="144"/>
    </location>
</feature>
<evidence type="ECO:0000313" key="13">
    <source>
        <dbReference type="EMBL" id="SFH79000.1"/>
    </source>
</evidence>
<dbReference type="Pfam" id="PF03544">
    <property type="entry name" value="TonB_C"/>
    <property type="match status" value="1"/>
</dbReference>
<keyword evidence="3 10" id="KW-0813">Transport</keyword>
<comment type="subcellular location">
    <subcellularLocation>
        <location evidence="1 10">Cell inner membrane</location>
        <topology evidence="1 10">Single-pass membrane protein</topology>
        <orientation evidence="1 10">Periplasmic side</orientation>
    </subcellularLocation>
</comment>
<dbReference type="NCBIfam" id="TIGR01352">
    <property type="entry name" value="tonB_Cterm"/>
    <property type="match status" value="1"/>
</dbReference>
<sequence>MRYLLGAAGGIALALVLFFLLALLVAPPEDDRKVVEMPLSVSMVEVPAEQAPEQTASPAEAAPAPPAPTPPPPPVPMPSPVNDSQIAMPEPELPAMETPVIPQEMELPELAQIEPQPEPTTQPEPRPEPTPKAEPVPAPSPQAQPVPTESLADSGQAASPAPAATGEITSPQPTRRVPPEYPRRALRRGIEGYVEVRFTIQPDGTVERGSLRVVEARPRNVFERAAMRAIADWQFPTAAAPREARQRLEFKLEG</sequence>
<name>A0A1I3CWU5_9GAMM</name>
<evidence type="ECO:0000256" key="10">
    <source>
        <dbReference type="RuleBase" id="RU362123"/>
    </source>
</evidence>
<dbReference type="InterPro" id="IPR003538">
    <property type="entry name" value="TonB"/>
</dbReference>
<evidence type="ECO:0000256" key="1">
    <source>
        <dbReference type="ARBA" id="ARBA00004383"/>
    </source>
</evidence>
<comment type="function">
    <text evidence="10">Interacts with outer membrane receptor proteins that carry out high-affinity binding and energy dependent uptake into the periplasmic space of specific substrates. It could act to transduce energy from the cytoplasmic membrane to specific energy-requiring processes in the outer membrane, resulting in the release into the periplasm of ligands bound by these outer membrane proteins.</text>
</comment>
<evidence type="ECO:0000256" key="4">
    <source>
        <dbReference type="ARBA" id="ARBA00022475"/>
    </source>
</evidence>
<dbReference type="Proteomes" id="UP000199040">
    <property type="component" value="Unassembled WGS sequence"/>
</dbReference>
<evidence type="ECO:0000256" key="8">
    <source>
        <dbReference type="ARBA" id="ARBA00022989"/>
    </source>
</evidence>
<evidence type="ECO:0000256" key="5">
    <source>
        <dbReference type="ARBA" id="ARBA00022519"/>
    </source>
</evidence>
<keyword evidence="9" id="KW-0472">Membrane</keyword>
<dbReference type="SUPFAM" id="SSF74653">
    <property type="entry name" value="TolA/TonB C-terminal domain"/>
    <property type="match status" value="1"/>
</dbReference>
<evidence type="ECO:0000313" key="14">
    <source>
        <dbReference type="Proteomes" id="UP000199040"/>
    </source>
</evidence>
<keyword evidence="4 10" id="KW-1003">Cell membrane</keyword>
<evidence type="ECO:0000256" key="3">
    <source>
        <dbReference type="ARBA" id="ARBA00022448"/>
    </source>
</evidence>
<dbReference type="GO" id="GO:0055085">
    <property type="term" value="P:transmembrane transport"/>
    <property type="evidence" value="ECO:0007669"/>
    <property type="project" value="InterPro"/>
</dbReference>
<dbReference type="AlphaFoldDB" id="A0A1I3CWU5"/>
<dbReference type="Gene3D" id="3.30.2420.10">
    <property type="entry name" value="TonB"/>
    <property type="match status" value="1"/>
</dbReference>
<keyword evidence="14" id="KW-1185">Reference proteome</keyword>
<feature type="compositionally biased region" description="Low complexity" evidence="11">
    <location>
        <begin position="47"/>
        <end position="62"/>
    </location>
</feature>
<protein>
    <recommendedName>
        <fullName evidence="10">Protein TonB</fullName>
    </recommendedName>
</protein>
<gene>
    <name evidence="13" type="ORF">SAMN04487959_109139</name>
</gene>
<dbReference type="GO" id="GO:0015891">
    <property type="term" value="P:siderophore transport"/>
    <property type="evidence" value="ECO:0007669"/>
    <property type="project" value="InterPro"/>
</dbReference>
<dbReference type="RefSeq" id="WP_092847242.1">
    <property type="nucleotide sequence ID" value="NZ_FOPY01000009.1"/>
</dbReference>
<evidence type="ECO:0000259" key="12">
    <source>
        <dbReference type="PROSITE" id="PS52015"/>
    </source>
</evidence>
<keyword evidence="7 10" id="KW-0653">Protein transport</keyword>
<dbReference type="PRINTS" id="PR01374">
    <property type="entry name" value="TONBPROTEIN"/>
</dbReference>
<dbReference type="GO" id="GO:0030288">
    <property type="term" value="C:outer membrane-bounded periplasmic space"/>
    <property type="evidence" value="ECO:0007669"/>
    <property type="project" value="InterPro"/>
</dbReference>
<keyword evidence="10" id="KW-0735">Signal-anchor</keyword>
<dbReference type="GO" id="GO:0015031">
    <property type="term" value="P:protein transport"/>
    <property type="evidence" value="ECO:0007669"/>
    <property type="project" value="UniProtKB-UniRule"/>
</dbReference>
<dbReference type="PANTHER" id="PTHR33446">
    <property type="entry name" value="PROTEIN TONB-RELATED"/>
    <property type="match status" value="1"/>
</dbReference>
<feature type="domain" description="TonB C-terminal" evidence="12">
    <location>
        <begin position="166"/>
        <end position="254"/>
    </location>
</feature>
<keyword evidence="8" id="KW-1133">Transmembrane helix</keyword>
<dbReference type="PANTHER" id="PTHR33446:SF2">
    <property type="entry name" value="PROTEIN TONB"/>
    <property type="match status" value="1"/>
</dbReference>
<dbReference type="PROSITE" id="PS52015">
    <property type="entry name" value="TONB_CTD"/>
    <property type="match status" value="1"/>
</dbReference>
<dbReference type="InterPro" id="IPR051045">
    <property type="entry name" value="TonB-dependent_transducer"/>
</dbReference>
<keyword evidence="6" id="KW-0812">Transmembrane</keyword>
<dbReference type="GO" id="GO:0098797">
    <property type="term" value="C:plasma membrane protein complex"/>
    <property type="evidence" value="ECO:0007669"/>
    <property type="project" value="TreeGrafter"/>
</dbReference>
<keyword evidence="5 10" id="KW-0997">Cell inner membrane</keyword>
<organism evidence="13 14">
    <name type="scientific">Modicisalibacter xianhensis</name>
    <dbReference type="NCBI Taxonomy" id="442341"/>
    <lineage>
        <taxon>Bacteria</taxon>
        <taxon>Pseudomonadati</taxon>
        <taxon>Pseudomonadota</taxon>
        <taxon>Gammaproteobacteria</taxon>
        <taxon>Oceanospirillales</taxon>
        <taxon>Halomonadaceae</taxon>
        <taxon>Modicisalibacter</taxon>
    </lineage>
</organism>